<proteinExistence type="predicted"/>
<comment type="caution">
    <text evidence="1">The sequence shown here is derived from an EMBL/GenBank/DDBJ whole genome shotgun (WGS) entry which is preliminary data.</text>
</comment>
<sequence>MISPHGATAAKSFRQISQHQLKTPHQNMQICQPLDSSPPLLSPQLCRPSPLSFAFSAHPDALKLNCSGSQNSGPSNMVILHPCRYLACFVIPIQSQQEMGAFSKFWIRGFQVVILMRCLDALVKLMEIQEFHRRSAVNNHKFTGNEDFESASFKAYSVDPRKLSLLGIVDVCCWKLNNRIQDIIKQVRVLLGCGQNGSEFHAK</sequence>
<evidence type="ECO:0000313" key="2">
    <source>
        <dbReference type="Proteomes" id="UP000018208"/>
    </source>
</evidence>
<evidence type="ECO:0000313" key="1">
    <source>
        <dbReference type="EMBL" id="KAH0576124.1"/>
    </source>
</evidence>
<dbReference type="KEGG" id="ssao:94295695"/>
<name>A0A9P8S0G0_9EUKA</name>
<gene>
    <name evidence="1" type="ORF">SS50377_21672</name>
</gene>
<accession>A0A9P8S0G0</accession>
<dbReference type="Proteomes" id="UP000018208">
    <property type="component" value="Unassembled WGS sequence"/>
</dbReference>
<organism evidence="1 2">
    <name type="scientific">Spironucleus salmonicida</name>
    <dbReference type="NCBI Taxonomy" id="348837"/>
    <lineage>
        <taxon>Eukaryota</taxon>
        <taxon>Metamonada</taxon>
        <taxon>Diplomonadida</taxon>
        <taxon>Hexamitidae</taxon>
        <taxon>Hexamitinae</taxon>
        <taxon>Spironucleus</taxon>
    </lineage>
</organism>
<protein>
    <submittedName>
        <fullName evidence="1">Uncharacterized protein</fullName>
    </submittedName>
</protein>
<dbReference type="EMBL" id="AUWU02000002">
    <property type="protein sequence ID" value="KAH0576124.1"/>
    <property type="molecule type" value="Genomic_DNA"/>
</dbReference>
<keyword evidence="2" id="KW-1185">Reference proteome</keyword>
<dbReference type="AlphaFoldDB" id="A0A9P8S0G0"/>
<dbReference type="GeneID" id="94295695"/>
<reference evidence="1 2" key="1">
    <citation type="journal article" date="2014" name="PLoS Genet.">
        <title>The Genome of Spironucleus salmonicida Highlights a Fish Pathogen Adapted to Fluctuating Environments.</title>
        <authorList>
            <person name="Xu F."/>
            <person name="Jerlstrom-Hultqvist J."/>
            <person name="Einarsson E."/>
            <person name="Astvaldsson A."/>
            <person name="Svard S.G."/>
            <person name="Andersson J.O."/>
        </authorList>
    </citation>
    <scope>NUCLEOTIDE SEQUENCE [LARGE SCALE GENOMIC DNA]</scope>
    <source>
        <strain evidence="1 2">ATCC 50377</strain>
    </source>
</reference>
<dbReference type="RefSeq" id="XP_067766897.1">
    <property type="nucleotide sequence ID" value="XM_067905580.1"/>
</dbReference>